<protein>
    <submittedName>
        <fullName evidence="2">Bifunctional trehalose-6-phosphate synthase/phosphatase</fullName>
    </submittedName>
</protein>
<proteinExistence type="predicted"/>
<reference evidence="2 3" key="1">
    <citation type="submission" date="2024-02" db="EMBL/GenBank/DDBJ databases">
        <authorList>
            <person name="Chen Y."/>
            <person name="Shah S."/>
            <person name="Dougan E. K."/>
            <person name="Thang M."/>
            <person name="Chan C."/>
        </authorList>
    </citation>
    <scope>NUCLEOTIDE SEQUENCE [LARGE SCALE GENOMIC DNA]</scope>
</reference>
<dbReference type="Gene3D" id="3.30.420.10">
    <property type="entry name" value="Ribonuclease H-like superfamily/Ribonuclease H"/>
    <property type="match status" value="1"/>
</dbReference>
<dbReference type="SMART" id="SM00479">
    <property type="entry name" value="EXOIII"/>
    <property type="match status" value="1"/>
</dbReference>
<dbReference type="InterPro" id="IPR013520">
    <property type="entry name" value="Ribonucl_H"/>
</dbReference>
<dbReference type="Gene3D" id="3.40.50.2000">
    <property type="entry name" value="Glycogen Phosphorylase B"/>
    <property type="match status" value="1"/>
</dbReference>
<name>A0ABP0L282_9DINO</name>
<dbReference type="PANTHER" id="PTHR30231">
    <property type="entry name" value="DNA POLYMERASE III SUBUNIT EPSILON"/>
    <property type="match status" value="1"/>
</dbReference>
<feature type="non-terminal residue" evidence="2">
    <location>
        <position position="1"/>
    </location>
</feature>
<dbReference type="Proteomes" id="UP001642464">
    <property type="component" value="Unassembled WGS sequence"/>
</dbReference>
<comment type="caution">
    <text evidence="2">The sequence shown here is derived from an EMBL/GenBank/DDBJ whole genome shotgun (WGS) entry which is preliminary data.</text>
</comment>
<sequence length="246" mass="28432">DHIIELSFIKLSPNGERITKTQRVNPGVPIPSESTQFHGITNEDVKDAPTFKQIAKELVNFLEGCDLSGFAVIKFDVPMLVEEFLRVDVEFEIKNRKIIDSQKIFHLMEKRNLSSAYRFYCGKELEDAHSAEADTIASLEVLESQVERYAGQDVVDLKDKKLGVVENDMAVLHDLTNSNLVDLEIEDYYEGFSNETLWPNFHYFNQYCVYNDQFWDAYKKVNEKFAKEIVAVVGKYKELKEEIDLL</sequence>
<dbReference type="Pfam" id="PF00929">
    <property type="entry name" value="RNase_T"/>
    <property type="match status" value="1"/>
</dbReference>
<evidence type="ECO:0000313" key="2">
    <source>
        <dbReference type="EMBL" id="CAK9033282.1"/>
    </source>
</evidence>
<dbReference type="EMBL" id="CAXAMM010014259">
    <property type="protein sequence ID" value="CAK9033282.1"/>
    <property type="molecule type" value="Genomic_DNA"/>
</dbReference>
<evidence type="ECO:0000313" key="3">
    <source>
        <dbReference type="Proteomes" id="UP001642464"/>
    </source>
</evidence>
<dbReference type="SUPFAM" id="SSF53756">
    <property type="entry name" value="UDP-Glycosyltransferase/glycogen phosphorylase"/>
    <property type="match status" value="1"/>
</dbReference>
<gene>
    <name evidence="2" type="ORF">SCF082_LOCUS20426</name>
</gene>
<dbReference type="SUPFAM" id="SSF53098">
    <property type="entry name" value="Ribonuclease H-like"/>
    <property type="match status" value="1"/>
</dbReference>
<keyword evidence="3" id="KW-1185">Reference proteome</keyword>
<accession>A0ABP0L282</accession>
<evidence type="ECO:0000259" key="1">
    <source>
        <dbReference type="SMART" id="SM00479"/>
    </source>
</evidence>
<dbReference type="InterPro" id="IPR036397">
    <property type="entry name" value="RNaseH_sf"/>
</dbReference>
<feature type="domain" description="Exonuclease" evidence="1">
    <location>
        <begin position="1"/>
        <end position="151"/>
    </location>
</feature>
<organism evidence="2 3">
    <name type="scientific">Durusdinium trenchii</name>
    <dbReference type="NCBI Taxonomy" id="1381693"/>
    <lineage>
        <taxon>Eukaryota</taxon>
        <taxon>Sar</taxon>
        <taxon>Alveolata</taxon>
        <taxon>Dinophyceae</taxon>
        <taxon>Suessiales</taxon>
        <taxon>Symbiodiniaceae</taxon>
        <taxon>Durusdinium</taxon>
    </lineage>
</organism>
<dbReference type="CDD" id="cd06127">
    <property type="entry name" value="DEDDh"/>
    <property type="match status" value="1"/>
</dbReference>
<feature type="non-terminal residue" evidence="2">
    <location>
        <position position="246"/>
    </location>
</feature>
<dbReference type="InterPro" id="IPR012337">
    <property type="entry name" value="RNaseH-like_sf"/>
</dbReference>
<dbReference type="PANTHER" id="PTHR30231:SF41">
    <property type="entry name" value="DNA POLYMERASE III SUBUNIT EPSILON"/>
    <property type="match status" value="1"/>
</dbReference>